<feature type="binding site" evidence="3">
    <location>
        <position position="17"/>
    </location>
    <ligand>
        <name>a divalent metal cation</name>
        <dbReference type="ChEBI" id="CHEBI:60240"/>
    </ligand>
</feature>
<dbReference type="GO" id="GO:0004341">
    <property type="term" value="F:gluconolactonase activity"/>
    <property type="evidence" value="ECO:0007669"/>
    <property type="project" value="TreeGrafter"/>
</dbReference>
<comment type="cofactor">
    <cofactor evidence="3">
        <name>Zn(2+)</name>
        <dbReference type="ChEBI" id="CHEBI:29105"/>
    </cofactor>
    <text evidence="3">Binds 1 divalent metal cation per subunit.</text>
</comment>
<proteinExistence type="inferred from homology"/>
<dbReference type="AlphaFoldDB" id="A0A7R9LDB4"/>
<protein>
    <recommendedName>
        <fullName evidence="4">SMP-30/Gluconolactonase/LRE-like region domain-containing protein</fullName>
    </recommendedName>
</protein>
<dbReference type="GO" id="GO:0019853">
    <property type="term" value="P:L-ascorbic acid biosynthetic process"/>
    <property type="evidence" value="ECO:0007669"/>
    <property type="project" value="TreeGrafter"/>
</dbReference>
<evidence type="ECO:0000259" key="4">
    <source>
        <dbReference type="Pfam" id="PF08450"/>
    </source>
</evidence>
<organism evidence="5">
    <name type="scientific">Oppiella nova</name>
    <dbReference type="NCBI Taxonomy" id="334625"/>
    <lineage>
        <taxon>Eukaryota</taxon>
        <taxon>Metazoa</taxon>
        <taxon>Ecdysozoa</taxon>
        <taxon>Arthropoda</taxon>
        <taxon>Chelicerata</taxon>
        <taxon>Arachnida</taxon>
        <taxon>Acari</taxon>
        <taxon>Acariformes</taxon>
        <taxon>Sarcoptiformes</taxon>
        <taxon>Oribatida</taxon>
        <taxon>Brachypylina</taxon>
        <taxon>Oppioidea</taxon>
        <taxon>Oppiidae</taxon>
        <taxon>Oppiella</taxon>
    </lineage>
</organism>
<dbReference type="EMBL" id="OC915220">
    <property type="protein sequence ID" value="CAD7639321.1"/>
    <property type="molecule type" value="Genomic_DNA"/>
</dbReference>
<name>A0A7R9LDB4_9ACAR</name>
<dbReference type="SUPFAM" id="SSF63829">
    <property type="entry name" value="Calcium-dependent phosphotriesterase"/>
    <property type="match status" value="1"/>
</dbReference>
<comment type="similarity">
    <text evidence="1">Belongs to the SMP-30/CGR1 family.</text>
</comment>
<dbReference type="Gene3D" id="2.120.10.30">
    <property type="entry name" value="TolB, C-terminal domain"/>
    <property type="match status" value="2"/>
</dbReference>
<dbReference type="GO" id="GO:0005509">
    <property type="term" value="F:calcium ion binding"/>
    <property type="evidence" value="ECO:0007669"/>
    <property type="project" value="TreeGrafter"/>
</dbReference>
<evidence type="ECO:0000313" key="5">
    <source>
        <dbReference type="EMBL" id="CAD7639321.1"/>
    </source>
</evidence>
<feature type="domain" description="SMP-30/Gluconolactonase/LRE-like region" evidence="4">
    <location>
        <begin position="15"/>
        <end position="109"/>
    </location>
</feature>
<feature type="active site" description="Proton donor/acceptor" evidence="2">
    <location>
        <position position="224"/>
    </location>
</feature>
<dbReference type="Pfam" id="PF08450">
    <property type="entry name" value="SGL"/>
    <property type="match status" value="2"/>
</dbReference>
<evidence type="ECO:0000313" key="6">
    <source>
        <dbReference type="Proteomes" id="UP000728032"/>
    </source>
</evidence>
<evidence type="ECO:0000256" key="3">
    <source>
        <dbReference type="PIRSR" id="PIRSR605511-2"/>
    </source>
</evidence>
<dbReference type="InterPro" id="IPR013658">
    <property type="entry name" value="SGL"/>
</dbReference>
<keyword evidence="3" id="KW-0479">Metal-binding</keyword>
<dbReference type="InterPro" id="IPR011042">
    <property type="entry name" value="6-blade_b-propeller_TolB-like"/>
</dbReference>
<accession>A0A7R9LDB4</accession>
<dbReference type="PANTHER" id="PTHR10907:SF47">
    <property type="entry name" value="REGUCALCIN"/>
    <property type="match status" value="1"/>
</dbReference>
<dbReference type="InterPro" id="IPR005511">
    <property type="entry name" value="SMP-30"/>
</dbReference>
<feature type="binding site" evidence="3">
    <location>
        <position position="119"/>
    </location>
    <ligand>
        <name>substrate</name>
    </ligand>
</feature>
<dbReference type="PRINTS" id="PR01790">
    <property type="entry name" value="SMP30FAMILY"/>
</dbReference>
<dbReference type="Proteomes" id="UP000728032">
    <property type="component" value="Unassembled WGS sequence"/>
</dbReference>
<keyword evidence="3" id="KW-0862">Zinc</keyword>
<evidence type="ECO:0000256" key="1">
    <source>
        <dbReference type="ARBA" id="ARBA00008853"/>
    </source>
</evidence>
<sequence length="321" mass="36138">MSFRVEPLGENGYNLGEGPHWDSERKKLYFVDAFVGDVLAMDVSTGRTDKTSFKDLVTIVIPFEENNDILLVSLRNKVLKWDTKANTREVIARIAPELEGKERFNDGKVIAPELEGKERFNDGKVDALGRLWIGSVLDGPNGAVPQKGSLYKLFANNFVKMSDNITLSNGMTWNLYNTKMYFNDSGDQKIYVFDFDLQNGLLHNKKVFVDFKCNPDFKSDEYPDGMTTDKSGRLWVSLYGGGRVVQINEESGSVENYVSIPALLTTSIAFGGQELDQMFVTTGDDKQDLNEYPNAGKIFRVTSSDHTFRGNKIETNFRPNV</sequence>
<reference evidence="5" key="1">
    <citation type="submission" date="2020-11" db="EMBL/GenBank/DDBJ databases">
        <authorList>
            <person name="Tran Van P."/>
        </authorList>
    </citation>
    <scope>NUCLEOTIDE SEQUENCE</scope>
</reference>
<feature type="binding site" evidence="3">
    <location>
        <position position="169"/>
    </location>
    <ligand>
        <name>a divalent metal cation</name>
        <dbReference type="ChEBI" id="CHEBI:60240"/>
    </ligand>
</feature>
<feature type="binding site" evidence="3">
    <location>
        <position position="224"/>
    </location>
    <ligand>
        <name>a divalent metal cation</name>
        <dbReference type="ChEBI" id="CHEBI:60240"/>
    </ligand>
</feature>
<dbReference type="PANTHER" id="PTHR10907">
    <property type="entry name" value="REGUCALCIN"/>
    <property type="match status" value="1"/>
</dbReference>
<dbReference type="EMBL" id="CAJPVJ010000395">
    <property type="protein sequence ID" value="CAG2162323.1"/>
    <property type="molecule type" value="Genomic_DNA"/>
</dbReference>
<gene>
    <name evidence="5" type="ORF">ONB1V03_LOCUS1919</name>
</gene>
<keyword evidence="6" id="KW-1185">Reference proteome</keyword>
<evidence type="ECO:0000256" key="2">
    <source>
        <dbReference type="PIRSR" id="PIRSR605511-1"/>
    </source>
</evidence>
<feature type="binding site" evidence="3">
    <location>
        <position position="121"/>
    </location>
    <ligand>
        <name>substrate</name>
    </ligand>
</feature>
<dbReference type="OrthoDB" id="423498at2759"/>
<feature type="domain" description="SMP-30/Gluconolactonase/LRE-like region" evidence="4">
    <location>
        <begin position="116"/>
        <end position="282"/>
    </location>
</feature>